<dbReference type="Pfam" id="PF13385">
    <property type="entry name" value="Laminin_G_3"/>
    <property type="match status" value="1"/>
</dbReference>
<evidence type="ECO:0000256" key="2">
    <source>
        <dbReference type="ARBA" id="ARBA00022729"/>
    </source>
</evidence>
<dbReference type="NCBIfam" id="TIGR04183">
    <property type="entry name" value="Por_Secre_tail"/>
    <property type="match status" value="1"/>
</dbReference>
<keyword evidence="4" id="KW-1015">Disulfide bond</keyword>
<dbReference type="InterPro" id="IPR001223">
    <property type="entry name" value="Glyco_hydro18_cat"/>
</dbReference>
<dbReference type="InterPro" id="IPR003961">
    <property type="entry name" value="FN3_dom"/>
</dbReference>
<dbReference type="NCBIfam" id="NF045482">
    <property type="entry name" value="Endoglyc_H"/>
    <property type="match status" value="1"/>
</dbReference>
<evidence type="ECO:0000313" key="11">
    <source>
        <dbReference type="EMBL" id="OCA71483.1"/>
    </source>
</evidence>
<keyword evidence="3 6" id="KW-0378">Hydrolase</keyword>
<dbReference type="SUPFAM" id="SSF49265">
    <property type="entry name" value="Fibronectin type III"/>
    <property type="match status" value="1"/>
</dbReference>
<dbReference type="CDD" id="cd06542">
    <property type="entry name" value="GH18_EndoS-like"/>
    <property type="match status" value="1"/>
</dbReference>
<dbReference type="AlphaFoldDB" id="A0A1B8ZIQ3"/>
<gene>
    <name evidence="11" type="ORF">BBI00_17370</name>
</gene>
<feature type="region of interest" description="Disordered" evidence="7">
    <location>
        <begin position="614"/>
        <end position="637"/>
    </location>
</feature>
<dbReference type="PROSITE" id="PS01095">
    <property type="entry name" value="GH18_1"/>
    <property type="match status" value="1"/>
</dbReference>
<keyword evidence="2 8" id="KW-0732">Signal</keyword>
<dbReference type="Gene3D" id="2.60.120.200">
    <property type="match status" value="1"/>
</dbReference>
<reference evidence="12" key="1">
    <citation type="submission" date="2016-07" db="EMBL/GenBank/DDBJ databases">
        <authorList>
            <person name="Florea S."/>
            <person name="Webb J.S."/>
            <person name="Jaromczyk J."/>
            <person name="Schardl C.L."/>
        </authorList>
    </citation>
    <scope>NUCLEOTIDE SEQUENCE [LARGE SCALE GENOMIC DNA]</scope>
    <source>
        <strain evidence="12">CC-VM-7</strain>
    </source>
</reference>
<dbReference type="SMART" id="SM00060">
    <property type="entry name" value="FN3"/>
    <property type="match status" value="1"/>
</dbReference>
<dbReference type="InterPro" id="IPR026444">
    <property type="entry name" value="Secre_tail"/>
</dbReference>
<evidence type="ECO:0000256" key="7">
    <source>
        <dbReference type="SAM" id="MobiDB-lite"/>
    </source>
</evidence>
<feature type="domain" description="Fibronectin type-III" evidence="9">
    <location>
        <begin position="304"/>
        <end position="394"/>
    </location>
</feature>
<dbReference type="GO" id="GO:0004553">
    <property type="term" value="F:hydrolase activity, hydrolyzing O-glycosyl compounds"/>
    <property type="evidence" value="ECO:0007669"/>
    <property type="project" value="InterPro"/>
</dbReference>
<dbReference type="SUPFAM" id="SSF49899">
    <property type="entry name" value="Concanavalin A-like lectins/glucanases"/>
    <property type="match status" value="1"/>
</dbReference>
<dbReference type="RefSeq" id="WP_065400131.1">
    <property type="nucleotide sequence ID" value="NZ_MAYG01000012.1"/>
</dbReference>
<dbReference type="EMBL" id="MAYG01000012">
    <property type="protein sequence ID" value="OCA71483.1"/>
    <property type="molecule type" value="Genomic_DNA"/>
</dbReference>
<evidence type="ECO:0000256" key="8">
    <source>
        <dbReference type="SAM" id="SignalP"/>
    </source>
</evidence>
<organism evidence="11 12">
    <name type="scientific">Chryseobacterium arthrosphaerae</name>
    <dbReference type="NCBI Taxonomy" id="651561"/>
    <lineage>
        <taxon>Bacteria</taxon>
        <taxon>Pseudomonadati</taxon>
        <taxon>Bacteroidota</taxon>
        <taxon>Flavobacteriia</taxon>
        <taxon>Flavobacteriales</taxon>
        <taxon>Weeksellaceae</taxon>
        <taxon>Chryseobacterium group</taxon>
        <taxon>Chryseobacterium</taxon>
    </lineage>
</organism>
<dbReference type="PANTHER" id="PTHR42535:SF2">
    <property type="entry name" value="CHROMOSOME UNDETERMINED SCAFFOLD_146, WHOLE GENOME SHOTGUN SEQUENCE"/>
    <property type="match status" value="1"/>
</dbReference>
<accession>A0A1B8ZIQ3</accession>
<comment type="caution">
    <text evidence="11">The sequence shown here is derived from an EMBL/GenBank/DDBJ whole genome shotgun (WGS) entry which is preliminary data.</text>
</comment>
<evidence type="ECO:0000313" key="12">
    <source>
        <dbReference type="Proteomes" id="UP000093432"/>
    </source>
</evidence>
<dbReference type="InterPro" id="IPR036116">
    <property type="entry name" value="FN3_sf"/>
</dbReference>
<evidence type="ECO:0000256" key="4">
    <source>
        <dbReference type="ARBA" id="ARBA00023157"/>
    </source>
</evidence>
<dbReference type="InterPro" id="IPR054861">
    <property type="entry name" value="Endoglyc_H"/>
</dbReference>
<dbReference type="Gene3D" id="2.60.40.10">
    <property type="entry name" value="Immunoglobulins"/>
    <property type="match status" value="1"/>
</dbReference>
<evidence type="ECO:0000259" key="10">
    <source>
        <dbReference type="PROSITE" id="PS51910"/>
    </source>
</evidence>
<dbReference type="PROSITE" id="PS51910">
    <property type="entry name" value="GH18_2"/>
    <property type="match status" value="1"/>
</dbReference>
<dbReference type="GO" id="GO:0005975">
    <property type="term" value="P:carbohydrate metabolic process"/>
    <property type="evidence" value="ECO:0007669"/>
    <property type="project" value="InterPro"/>
</dbReference>
<sequence>MKKKSIFTALIAMMFQSGSLMNAQQLNPTGICYVEVNNNNLLNAGAYKLQTSNSYLFNVVNIFAANINYDTSRGRAYLYSNNNVTKVLTNADTYIKPLQQKGMKVVLTILGNHQGAGICNFPTREAARDFAQQLANTVNTYGLDGIDFDDEYSEYGNNGTGQPNDSSFVMLVQELRALLPNKIISFYYYGPAASRLSWNGARVGDNVNYSWNAMYGTFSAPNVPPLTKAQISPAAVWMGNTSNSTTTSLATQTKNGGYGVFMWYDLHGTNETAQLSAGTQTLYGEPTVLSGTLQSWTQGTNCDAPIGLFTSNLTGTSAKLNWSAVGTSTYDVDYKPASSVTWTNAATALNATSVTITGLTANTDYDWRIRTNCSVKSTYMFAPRFTSASGTAPTGSSALSLDGSTESGAAGNMNLGGSALSFEGWIKPSSFKSASPYISSIMGTEVSDSNSAFLRLGDANIANNKVQFVLSINNVQQKLTSTTALNANTWYHVAATYDGAAMKIYINGVLDASRSQTGSVNSNGAFNVGYLYNTSRNFNGKVDEVRVWKRALSQTEISQNMCNVSVPATSLAAYWKFNEGSGSSVQDTSGNGVTLTLTGVDASNWGTDVPCTTGTSRLAGNNTTQKAISPTEGSGKNQIKMYPNPASKSSSLTVSVPDGYSRGKLTVYDFNGRMVDSQIMKAGNYQYNLSALSSGNYIVQFESQDGSLKHTEKLIVK</sequence>
<dbReference type="SMART" id="SM00560">
    <property type="entry name" value="LamGL"/>
    <property type="match status" value="1"/>
</dbReference>
<dbReference type="InterPro" id="IPR001579">
    <property type="entry name" value="Glyco_hydro_18_chit_AS"/>
</dbReference>
<feature type="signal peptide" evidence="8">
    <location>
        <begin position="1"/>
        <end position="22"/>
    </location>
</feature>
<dbReference type="CDD" id="cd00063">
    <property type="entry name" value="FN3"/>
    <property type="match status" value="1"/>
</dbReference>
<dbReference type="InterPro" id="IPR017853">
    <property type="entry name" value="GH"/>
</dbReference>
<proteinExistence type="inferred from homology"/>
<evidence type="ECO:0000256" key="6">
    <source>
        <dbReference type="RuleBase" id="RU000489"/>
    </source>
</evidence>
<name>A0A1B8ZIQ3_9FLAO</name>
<evidence type="ECO:0000256" key="1">
    <source>
        <dbReference type="ARBA" id="ARBA00009121"/>
    </source>
</evidence>
<protein>
    <submittedName>
        <fullName evidence="11">Uncharacterized protein</fullName>
    </submittedName>
</protein>
<comment type="similarity">
    <text evidence="1">Belongs to the glycosyl hydrolase 18 family. Chitinase class II subfamily.</text>
</comment>
<dbReference type="STRING" id="651561.BBI00_17370"/>
<keyword evidence="5 6" id="KW-0326">Glycosidase</keyword>
<evidence type="ECO:0000256" key="5">
    <source>
        <dbReference type="ARBA" id="ARBA00023295"/>
    </source>
</evidence>
<dbReference type="Pfam" id="PF18962">
    <property type="entry name" value="Por_Secre_tail"/>
    <property type="match status" value="1"/>
</dbReference>
<dbReference type="Pfam" id="PF00704">
    <property type="entry name" value="Glyco_hydro_18"/>
    <property type="match status" value="1"/>
</dbReference>
<feature type="chain" id="PRO_5008620782" evidence="8">
    <location>
        <begin position="23"/>
        <end position="717"/>
    </location>
</feature>
<dbReference type="Proteomes" id="UP000093432">
    <property type="component" value="Unassembled WGS sequence"/>
</dbReference>
<dbReference type="Gene3D" id="3.20.20.80">
    <property type="entry name" value="Glycosidases"/>
    <property type="match status" value="1"/>
</dbReference>
<evidence type="ECO:0000259" key="9">
    <source>
        <dbReference type="PROSITE" id="PS50853"/>
    </source>
</evidence>
<evidence type="ECO:0000256" key="3">
    <source>
        <dbReference type="ARBA" id="ARBA00022801"/>
    </source>
</evidence>
<feature type="domain" description="GH18" evidence="10">
    <location>
        <begin position="28"/>
        <end position="286"/>
    </location>
</feature>
<dbReference type="PANTHER" id="PTHR42535">
    <property type="entry name" value="OOKINETE PROTEIN, PUTATIVE-RELATED"/>
    <property type="match status" value="1"/>
</dbReference>
<dbReference type="OrthoDB" id="2582440at2"/>
<dbReference type="InterPro" id="IPR013320">
    <property type="entry name" value="ConA-like_dom_sf"/>
</dbReference>
<dbReference type="SUPFAM" id="SSF51445">
    <property type="entry name" value="(Trans)glycosidases"/>
    <property type="match status" value="1"/>
</dbReference>
<dbReference type="InterPro" id="IPR013783">
    <property type="entry name" value="Ig-like_fold"/>
</dbReference>
<dbReference type="PROSITE" id="PS50853">
    <property type="entry name" value="FN3"/>
    <property type="match status" value="1"/>
</dbReference>
<dbReference type="InterPro" id="IPR006558">
    <property type="entry name" value="LamG-like"/>
</dbReference>